<feature type="transmembrane region" description="Helical" evidence="1">
    <location>
        <begin position="186"/>
        <end position="202"/>
    </location>
</feature>
<keyword evidence="1" id="KW-0472">Membrane</keyword>
<keyword evidence="1" id="KW-0812">Transmembrane</keyword>
<dbReference type="RefSeq" id="WP_114797458.1">
    <property type="nucleotide sequence ID" value="NZ_QQZY01000013.1"/>
</dbReference>
<organism evidence="2 3">
    <name type="scientific">Gaiella occulta</name>
    <dbReference type="NCBI Taxonomy" id="1002870"/>
    <lineage>
        <taxon>Bacteria</taxon>
        <taxon>Bacillati</taxon>
        <taxon>Actinomycetota</taxon>
        <taxon>Thermoleophilia</taxon>
        <taxon>Gaiellales</taxon>
        <taxon>Gaiellaceae</taxon>
        <taxon>Gaiella</taxon>
    </lineage>
</organism>
<dbReference type="AlphaFoldDB" id="A0A7M2YUA2"/>
<accession>A0A7M2YUA2</accession>
<evidence type="ECO:0000313" key="2">
    <source>
        <dbReference type="EMBL" id="RDI73199.1"/>
    </source>
</evidence>
<dbReference type="EMBL" id="QQZY01000013">
    <property type="protein sequence ID" value="RDI73199.1"/>
    <property type="molecule type" value="Genomic_DNA"/>
</dbReference>
<proteinExistence type="predicted"/>
<dbReference type="InterPro" id="IPR029060">
    <property type="entry name" value="PIN-like_dom_sf"/>
</dbReference>
<evidence type="ECO:0000313" key="3">
    <source>
        <dbReference type="Proteomes" id="UP000254134"/>
    </source>
</evidence>
<gene>
    <name evidence="2" type="ORF">Gocc_3078</name>
</gene>
<keyword evidence="1" id="KW-1133">Transmembrane helix</keyword>
<evidence type="ECO:0008006" key="4">
    <source>
        <dbReference type="Google" id="ProtNLM"/>
    </source>
</evidence>
<sequence length="337" mass="36546">MPIVVDADVLLRNVDYALRQGWTGALIDSASSDYTLFTGVVLFATDRVLEEVERNLPKVARRRGVGLAEAVALWNEVFLPRVRIIDFDERLVDDPRVNGVRALHANDAPTAALAVALAPCVLLTDNREHFLPLGLPDRPTDEIALDLHQLSQVVAGSNGAVMITGLTGTAVIEGSKKVISKIGKDGAILVGLVLLGLIYAFWRSDRGGRFRQVMRDMALEVGPPLLQAVETGVALTEKVSALAIEAAEEASPALSAVAQRLAVRQTTMTTSEIVTLLREEGYVFSKDGSYATFVRAWLVKGPCFHEIRRGHWTLGYHASPMDLHGADDRPALAGPRQ</sequence>
<dbReference type="SUPFAM" id="SSF88723">
    <property type="entry name" value="PIN domain-like"/>
    <property type="match status" value="1"/>
</dbReference>
<name>A0A7M2YUA2_9ACTN</name>
<evidence type="ECO:0000256" key="1">
    <source>
        <dbReference type="SAM" id="Phobius"/>
    </source>
</evidence>
<keyword evidence="3" id="KW-1185">Reference proteome</keyword>
<dbReference type="Proteomes" id="UP000254134">
    <property type="component" value="Unassembled WGS sequence"/>
</dbReference>
<reference evidence="3" key="2">
    <citation type="journal article" date="2019" name="MicrobiologyOpen">
        <title>High-quality draft genome sequence of Gaiella occulta isolated from a 150 meter deep mineral water borehole and comparison with the genome sequences of other deep-branching lineages of the phylum Actinobacteria.</title>
        <authorList>
            <person name="Severino R."/>
            <person name="Froufe H.J.C."/>
            <person name="Barroso C."/>
            <person name="Albuquerque L."/>
            <person name="Lobo-da-Cunha A."/>
            <person name="da Costa M.S."/>
            <person name="Egas C."/>
        </authorList>
    </citation>
    <scope>NUCLEOTIDE SEQUENCE [LARGE SCALE GENOMIC DNA]</scope>
    <source>
        <strain evidence="3">F2-233</strain>
    </source>
</reference>
<protein>
    <recommendedName>
        <fullName evidence="4">PIN domain-containing protein</fullName>
    </recommendedName>
</protein>
<comment type="caution">
    <text evidence="2">The sequence shown here is derived from an EMBL/GenBank/DDBJ whole genome shotgun (WGS) entry which is preliminary data.</text>
</comment>
<reference evidence="2 3" key="1">
    <citation type="submission" date="2018-07" db="EMBL/GenBank/DDBJ databases">
        <title>High-quality-draft genome sequence of Gaiella occulta.</title>
        <authorList>
            <person name="Severino R."/>
            <person name="Froufe H.J.C."/>
            <person name="Rainey F.A."/>
            <person name="Barroso C."/>
            <person name="Albuquerque L."/>
            <person name="Lobo-Da-Cunha A."/>
            <person name="Da Costa M.S."/>
            <person name="Egas C."/>
        </authorList>
    </citation>
    <scope>NUCLEOTIDE SEQUENCE [LARGE SCALE GENOMIC DNA]</scope>
    <source>
        <strain evidence="2 3">F2-233</strain>
    </source>
</reference>